<sequence length="57" mass="6246">MTAPSPARSRAIPAASLARSDRTFFSPEETGTILFILTDVMSVFLCPVKIKMKGMKE</sequence>
<organism evidence="1 2">
    <name type="scientific">Tatumella terrea</name>
    <dbReference type="NCBI Taxonomy" id="419007"/>
    <lineage>
        <taxon>Bacteria</taxon>
        <taxon>Pseudomonadati</taxon>
        <taxon>Pseudomonadota</taxon>
        <taxon>Gammaproteobacteria</taxon>
        <taxon>Enterobacterales</taxon>
        <taxon>Erwiniaceae</taxon>
        <taxon>Tatumella</taxon>
    </lineage>
</organism>
<gene>
    <name evidence="1" type="ORF">ACFP9W_06825</name>
</gene>
<dbReference type="Proteomes" id="UP001596230">
    <property type="component" value="Unassembled WGS sequence"/>
</dbReference>
<comment type="caution">
    <text evidence="1">The sequence shown here is derived from an EMBL/GenBank/DDBJ whole genome shotgun (WGS) entry which is preliminary data.</text>
</comment>
<reference evidence="2" key="1">
    <citation type="journal article" date="2019" name="Int. J. Syst. Evol. Microbiol.">
        <title>The Global Catalogue of Microorganisms (GCM) 10K type strain sequencing project: providing services to taxonomists for standard genome sequencing and annotation.</title>
        <authorList>
            <consortium name="The Broad Institute Genomics Platform"/>
            <consortium name="The Broad Institute Genome Sequencing Center for Infectious Disease"/>
            <person name="Wu L."/>
            <person name="Ma J."/>
        </authorList>
    </citation>
    <scope>NUCLEOTIDE SEQUENCE [LARGE SCALE GENOMIC DNA]</scope>
    <source>
        <strain evidence="2">CGMCC 1.18518</strain>
    </source>
</reference>
<accession>A0ABW1VYM8</accession>
<proteinExistence type="predicted"/>
<evidence type="ECO:0000313" key="1">
    <source>
        <dbReference type="EMBL" id="MFC6377802.1"/>
    </source>
</evidence>
<name>A0ABW1VYM8_9GAMM</name>
<dbReference type="EMBL" id="JBHSUB010000007">
    <property type="protein sequence ID" value="MFC6377802.1"/>
    <property type="molecule type" value="Genomic_DNA"/>
</dbReference>
<evidence type="ECO:0000313" key="2">
    <source>
        <dbReference type="Proteomes" id="UP001596230"/>
    </source>
</evidence>
<protein>
    <submittedName>
        <fullName evidence="1">Uncharacterized protein</fullName>
    </submittedName>
</protein>
<keyword evidence="2" id="KW-1185">Reference proteome</keyword>